<accession>A0AAN6DMZ1</accession>
<comment type="caution">
    <text evidence="1">The sequence shown here is derived from an EMBL/GenBank/DDBJ whole genome shotgun (WGS) entry which is preliminary data.</text>
</comment>
<dbReference type="InterPro" id="IPR029063">
    <property type="entry name" value="SAM-dependent_MTases_sf"/>
</dbReference>
<keyword evidence="1" id="KW-0808">Transferase</keyword>
<proteinExistence type="predicted"/>
<dbReference type="PANTHER" id="PTHR14614">
    <property type="entry name" value="HEPATOCELLULAR CARCINOMA-ASSOCIATED ANTIGEN"/>
    <property type="match status" value="1"/>
</dbReference>
<dbReference type="GO" id="GO:0008757">
    <property type="term" value="F:S-adenosylmethionine-dependent methyltransferase activity"/>
    <property type="evidence" value="ECO:0007669"/>
    <property type="project" value="UniProtKB-ARBA"/>
</dbReference>
<dbReference type="Pfam" id="PF10294">
    <property type="entry name" value="Methyltransf_16"/>
    <property type="match status" value="1"/>
</dbReference>
<reference evidence="1" key="1">
    <citation type="journal article" date="2022" name="bioRxiv">
        <title>Deciphering the potential niche of two novel black yeast fungi from a biological soil crust based on their genomes, phenotypes, and melanin regulation.</title>
        <authorList>
            <consortium name="DOE Joint Genome Institute"/>
            <person name="Carr E.C."/>
            <person name="Barton Q."/>
            <person name="Grambo S."/>
            <person name="Sullivan M."/>
            <person name="Renfro C.M."/>
            <person name="Kuo A."/>
            <person name="Pangilinan J."/>
            <person name="Lipzen A."/>
            <person name="Keymanesh K."/>
            <person name="Savage E."/>
            <person name="Barry K."/>
            <person name="Grigoriev I.V."/>
            <person name="Riekhof W.R."/>
            <person name="Harris S.S."/>
        </authorList>
    </citation>
    <scope>NUCLEOTIDE SEQUENCE</scope>
    <source>
        <strain evidence="1">JF 03-4F</strain>
    </source>
</reference>
<protein>
    <submittedName>
        <fullName evidence="1">Methyltransferase-domain-containing protein</fullName>
    </submittedName>
</protein>
<dbReference type="PANTHER" id="PTHR14614:SF156">
    <property type="entry name" value="PROTEIN-LYSINE N-METHYLTRANSFERASE EFM2"/>
    <property type="match status" value="1"/>
</dbReference>
<keyword evidence="1" id="KW-0489">Methyltransferase</keyword>
<keyword evidence="2" id="KW-1185">Reference proteome</keyword>
<evidence type="ECO:0000313" key="2">
    <source>
        <dbReference type="Proteomes" id="UP001203852"/>
    </source>
</evidence>
<gene>
    <name evidence="1" type="ORF">EDD36DRAFT_70356</name>
</gene>
<sequence>MSESPVTSEEPTALFQFEEDPGSLHVHDLPQLYQKPSASALLDTLKLLSHEALSFSTSSKTRPQKVDEQGVPRYLTTIVSSSLNWIEDDDAKESIWDAASARLSERSGRTAMPAMTRTFVVNEELAISLHEPSLTEDNLGLKTWTSSLLLAQRLAECRKHIPSDCSRVLELGSGTGLVGIAAACIWNAQVLLTDLPEIVPNLLQNLALNRDVIEKHRGQVSARTLDWADPTDLPRNAEGRYMVILAADPIYSPEHPKMLVSTVSRWICPDPNARFIVELPLRDRYEYEREDLRQTLRSFHFDLVVEGTDTGHDDWHDRDGNQAVVKCWWSVWKPSDSI</sequence>
<dbReference type="AlphaFoldDB" id="A0AAN6DMZ1"/>
<dbReference type="GO" id="GO:0032259">
    <property type="term" value="P:methylation"/>
    <property type="evidence" value="ECO:0007669"/>
    <property type="project" value="UniProtKB-KW"/>
</dbReference>
<dbReference type="EMBL" id="MU404360">
    <property type="protein sequence ID" value="KAI1609419.1"/>
    <property type="molecule type" value="Genomic_DNA"/>
</dbReference>
<organism evidence="1 2">
    <name type="scientific">Exophiala viscosa</name>
    <dbReference type="NCBI Taxonomy" id="2486360"/>
    <lineage>
        <taxon>Eukaryota</taxon>
        <taxon>Fungi</taxon>
        <taxon>Dikarya</taxon>
        <taxon>Ascomycota</taxon>
        <taxon>Pezizomycotina</taxon>
        <taxon>Eurotiomycetes</taxon>
        <taxon>Chaetothyriomycetidae</taxon>
        <taxon>Chaetothyriales</taxon>
        <taxon>Herpotrichiellaceae</taxon>
        <taxon>Exophiala</taxon>
    </lineage>
</organism>
<dbReference type="Proteomes" id="UP001203852">
    <property type="component" value="Unassembled WGS sequence"/>
</dbReference>
<evidence type="ECO:0000313" key="1">
    <source>
        <dbReference type="EMBL" id="KAI1609419.1"/>
    </source>
</evidence>
<dbReference type="CDD" id="cd02440">
    <property type="entry name" value="AdoMet_MTases"/>
    <property type="match status" value="1"/>
</dbReference>
<dbReference type="GO" id="GO:0005829">
    <property type="term" value="C:cytosol"/>
    <property type="evidence" value="ECO:0007669"/>
    <property type="project" value="TreeGrafter"/>
</dbReference>
<name>A0AAN6DMZ1_9EURO</name>
<dbReference type="Gene3D" id="3.40.50.150">
    <property type="entry name" value="Vaccinia Virus protein VP39"/>
    <property type="match status" value="1"/>
</dbReference>
<dbReference type="InterPro" id="IPR019410">
    <property type="entry name" value="Methyltransf_16"/>
</dbReference>
<dbReference type="SUPFAM" id="SSF53335">
    <property type="entry name" value="S-adenosyl-L-methionine-dependent methyltransferases"/>
    <property type="match status" value="1"/>
</dbReference>